<dbReference type="EMBL" id="JAEUBD010001571">
    <property type="protein sequence ID" value="KAH3658836.1"/>
    <property type="molecule type" value="Genomic_DNA"/>
</dbReference>
<evidence type="ECO:0000256" key="1">
    <source>
        <dbReference type="SAM" id="SignalP"/>
    </source>
</evidence>
<accession>A0A9P8SYU0</accession>
<evidence type="ECO:0000313" key="3">
    <source>
        <dbReference type="Proteomes" id="UP000788993"/>
    </source>
</evidence>
<feature type="chain" id="PRO_5040156978" description="Secreted protein" evidence="1">
    <location>
        <begin position="25"/>
        <end position="151"/>
    </location>
</feature>
<dbReference type="Proteomes" id="UP000788993">
    <property type="component" value="Unassembled WGS sequence"/>
</dbReference>
<reference evidence="2" key="1">
    <citation type="journal article" date="2021" name="Open Biol.">
        <title>Shared evolutionary footprints suggest mitochondrial oxidative damage underlies multiple complex I losses in fungi.</title>
        <authorList>
            <person name="Schikora-Tamarit M.A."/>
            <person name="Marcet-Houben M."/>
            <person name="Nosek J."/>
            <person name="Gabaldon T."/>
        </authorList>
    </citation>
    <scope>NUCLEOTIDE SEQUENCE</scope>
    <source>
        <strain evidence="2">NCAIM Y.01608</strain>
    </source>
</reference>
<dbReference type="AlphaFoldDB" id="A0A9P8SYU0"/>
<sequence>MLKSTICGSLAILTMSSSLSILRAAPNGRCSSEGRIWILGKSSMCTSKGSWMPFLVMMSCLGCSSRGSERTRAATSSADFHLDSCVRLFWPWNAELWMILRNSWPVLGFRMKSAPLRHLTAVLPSKVLCVTTRYTLTSSTKNLFSLLNSSA</sequence>
<comment type="caution">
    <text evidence="2">The sequence shown here is derived from an EMBL/GenBank/DDBJ whole genome shotgun (WGS) entry which is preliminary data.</text>
</comment>
<evidence type="ECO:0008006" key="4">
    <source>
        <dbReference type="Google" id="ProtNLM"/>
    </source>
</evidence>
<proteinExistence type="predicted"/>
<feature type="signal peptide" evidence="1">
    <location>
        <begin position="1"/>
        <end position="24"/>
    </location>
</feature>
<organism evidence="2 3">
    <name type="scientific">Ogataea polymorpha</name>
    <dbReference type="NCBI Taxonomy" id="460523"/>
    <lineage>
        <taxon>Eukaryota</taxon>
        <taxon>Fungi</taxon>
        <taxon>Dikarya</taxon>
        <taxon>Ascomycota</taxon>
        <taxon>Saccharomycotina</taxon>
        <taxon>Pichiomycetes</taxon>
        <taxon>Pichiales</taxon>
        <taxon>Pichiaceae</taxon>
        <taxon>Ogataea</taxon>
    </lineage>
</organism>
<name>A0A9P8SYU0_9ASCO</name>
<keyword evidence="1" id="KW-0732">Signal</keyword>
<gene>
    <name evidence="2" type="ORF">OGATHE_006562</name>
</gene>
<reference evidence="2" key="2">
    <citation type="submission" date="2021-01" db="EMBL/GenBank/DDBJ databases">
        <authorList>
            <person name="Schikora-Tamarit M.A."/>
        </authorList>
    </citation>
    <scope>NUCLEOTIDE SEQUENCE</scope>
    <source>
        <strain evidence="2">NCAIM Y.01608</strain>
    </source>
</reference>
<evidence type="ECO:0000313" key="2">
    <source>
        <dbReference type="EMBL" id="KAH3658836.1"/>
    </source>
</evidence>
<keyword evidence="3" id="KW-1185">Reference proteome</keyword>
<protein>
    <recommendedName>
        <fullName evidence="4">Secreted protein</fullName>
    </recommendedName>
</protein>